<organism evidence="1 2">
    <name type="scientific">Pristionchus mayeri</name>
    <dbReference type="NCBI Taxonomy" id="1317129"/>
    <lineage>
        <taxon>Eukaryota</taxon>
        <taxon>Metazoa</taxon>
        <taxon>Ecdysozoa</taxon>
        <taxon>Nematoda</taxon>
        <taxon>Chromadorea</taxon>
        <taxon>Rhabditida</taxon>
        <taxon>Rhabditina</taxon>
        <taxon>Diplogasteromorpha</taxon>
        <taxon>Diplogasteroidea</taxon>
        <taxon>Neodiplogasteridae</taxon>
        <taxon>Pristionchus</taxon>
    </lineage>
</organism>
<dbReference type="EMBL" id="BTRK01000005">
    <property type="protein sequence ID" value="GMR52126.1"/>
    <property type="molecule type" value="Genomic_DNA"/>
</dbReference>
<evidence type="ECO:0008006" key="3">
    <source>
        <dbReference type="Google" id="ProtNLM"/>
    </source>
</evidence>
<comment type="caution">
    <text evidence="1">The sequence shown here is derived from an EMBL/GenBank/DDBJ whole genome shotgun (WGS) entry which is preliminary data.</text>
</comment>
<name>A0AAN5I6E7_9BILA</name>
<dbReference type="SUPFAM" id="SSF50630">
    <property type="entry name" value="Acid proteases"/>
    <property type="match status" value="1"/>
</dbReference>
<protein>
    <recommendedName>
        <fullName evidence="3">Peptidase A2 domain-containing protein</fullName>
    </recommendedName>
</protein>
<evidence type="ECO:0000313" key="1">
    <source>
        <dbReference type="EMBL" id="GMR52126.1"/>
    </source>
</evidence>
<dbReference type="Pfam" id="PF13650">
    <property type="entry name" value="Asp_protease_2"/>
    <property type="match status" value="1"/>
</dbReference>
<accession>A0AAN5I6E7</accession>
<gene>
    <name evidence="1" type="ORF">PMAYCL1PPCAC_22321</name>
</gene>
<proteinExistence type="predicted"/>
<dbReference type="Proteomes" id="UP001328107">
    <property type="component" value="Unassembled WGS sequence"/>
</dbReference>
<dbReference type="InterPro" id="IPR021109">
    <property type="entry name" value="Peptidase_aspartic_dom_sf"/>
</dbReference>
<dbReference type="AlphaFoldDB" id="A0AAN5I6E7"/>
<dbReference type="PANTHER" id="PTHR36943">
    <property type="entry name" value="CCHC-TYPE DOMAIN-CONTAINING PROTEIN"/>
    <property type="match status" value="1"/>
</dbReference>
<dbReference type="Gene3D" id="2.40.70.10">
    <property type="entry name" value="Acid Proteases"/>
    <property type="match status" value="1"/>
</dbReference>
<sequence length="91" mass="10232">CRYNGLNESNNVISEDEASLFEYGVDFIQTYAVDLIETMIDKTPIKFELDTGSGISVIGSQTWESLGRPNIQETHRVAQAYGGQLLRFRDV</sequence>
<reference evidence="2" key="1">
    <citation type="submission" date="2022-10" db="EMBL/GenBank/DDBJ databases">
        <title>Genome assembly of Pristionchus species.</title>
        <authorList>
            <person name="Yoshida K."/>
            <person name="Sommer R.J."/>
        </authorList>
    </citation>
    <scope>NUCLEOTIDE SEQUENCE [LARGE SCALE GENOMIC DNA]</scope>
    <source>
        <strain evidence="2">RS5460</strain>
    </source>
</reference>
<dbReference type="PANTHER" id="PTHR36943:SF1">
    <property type="entry name" value="CCHC-TYPE DOMAIN-CONTAINING PROTEIN"/>
    <property type="match status" value="1"/>
</dbReference>
<evidence type="ECO:0000313" key="2">
    <source>
        <dbReference type="Proteomes" id="UP001328107"/>
    </source>
</evidence>
<feature type="non-terminal residue" evidence="1">
    <location>
        <position position="1"/>
    </location>
</feature>
<keyword evidence="2" id="KW-1185">Reference proteome</keyword>